<dbReference type="PANTHER" id="PTHR48449:SF1">
    <property type="entry name" value="DUF1985 DOMAIN-CONTAINING PROTEIN"/>
    <property type="match status" value="1"/>
</dbReference>
<evidence type="ECO:0000256" key="1">
    <source>
        <dbReference type="SAM" id="MobiDB-lite"/>
    </source>
</evidence>
<organism evidence="3 4">
    <name type="scientific">Kingdonia uniflora</name>
    <dbReference type="NCBI Taxonomy" id="39325"/>
    <lineage>
        <taxon>Eukaryota</taxon>
        <taxon>Viridiplantae</taxon>
        <taxon>Streptophyta</taxon>
        <taxon>Embryophyta</taxon>
        <taxon>Tracheophyta</taxon>
        <taxon>Spermatophyta</taxon>
        <taxon>Magnoliopsida</taxon>
        <taxon>Ranunculales</taxon>
        <taxon>Circaeasteraceae</taxon>
        <taxon>Kingdonia</taxon>
    </lineage>
</organism>
<feature type="region of interest" description="Disordered" evidence="1">
    <location>
        <begin position="245"/>
        <end position="267"/>
    </location>
</feature>
<keyword evidence="4" id="KW-1185">Reference proteome</keyword>
<dbReference type="AlphaFoldDB" id="A0A7J7M9T7"/>
<comment type="caution">
    <text evidence="3">The sequence shown here is derived from an EMBL/GenBank/DDBJ whole genome shotgun (WGS) entry which is preliminary data.</text>
</comment>
<reference evidence="3 4" key="1">
    <citation type="journal article" date="2020" name="IScience">
        <title>Genome Sequencing of the Endangered Kingdonia uniflora (Circaeasteraceae, Ranunculales) Reveals Potential Mechanisms of Evolutionary Specialization.</title>
        <authorList>
            <person name="Sun Y."/>
            <person name="Deng T."/>
            <person name="Zhang A."/>
            <person name="Moore M.J."/>
            <person name="Landis J.B."/>
            <person name="Lin N."/>
            <person name="Zhang H."/>
            <person name="Zhang X."/>
            <person name="Huang J."/>
            <person name="Zhang X."/>
            <person name="Sun H."/>
            <person name="Wang H."/>
        </authorList>
    </citation>
    <scope>NUCLEOTIDE SEQUENCE [LARGE SCALE GENOMIC DNA]</scope>
    <source>
        <strain evidence="3">TB1705</strain>
        <tissue evidence="3">Leaf</tissue>
    </source>
</reference>
<gene>
    <name evidence="3" type="ORF">GIB67_014168</name>
</gene>
<dbReference type="PANTHER" id="PTHR48449">
    <property type="entry name" value="DUF1985 DOMAIN-CONTAINING PROTEIN"/>
    <property type="match status" value="1"/>
</dbReference>
<feature type="domain" description="DUF1985" evidence="2">
    <location>
        <begin position="22"/>
        <end position="123"/>
    </location>
</feature>
<dbReference type="Proteomes" id="UP000541444">
    <property type="component" value="Unassembled WGS sequence"/>
</dbReference>
<proteinExistence type="predicted"/>
<evidence type="ECO:0000313" key="3">
    <source>
        <dbReference type="EMBL" id="KAF6151649.1"/>
    </source>
</evidence>
<protein>
    <recommendedName>
        <fullName evidence="2">DUF1985 domain-containing protein</fullName>
    </recommendedName>
</protein>
<evidence type="ECO:0000259" key="2">
    <source>
        <dbReference type="Pfam" id="PF09331"/>
    </source>
</evidence>
<dbReference type="InterPro" id="IPR015410">
    <property type="entry name" value="DUF1985"/>
</dbReference>
<sequence>MKFQFGGTIIQMKPIHVCLILGLRVSPIANELLFVNPEYMTNFRMRQFPKKKNIYGLKEIDGALKQEKLERHHDDVLRLNLLKIILSFLLPNKGRNVVVKYIDLVDDLDQFNKFPWGEQVYNFVWSQIVEFADYLSAADKNRDKALSLHGCTWVLMILTFLSIPSMKFLIIEKSIHLFPKNHIEIPVIGVAPPIEPPAVGAPAIGNSSSSTEIRSVVVKLETILYHLEILHSLGSTSSLLLRNPRNASEKKKVMKKKMGKEEGGSENLAKRLPTKNQKIEEKKKGAKIEALTDEQLDHVPLIFLKSQIPKKGNRAPRKRWAKFPIVDSIQSTTENLLKQVTPGQELKVVKDLMVDDDVEVNLEAISSEYGGGLLNWKNGNEKVDKDEKDDDVEKDGEEKAKSEEVAEEEDS</sequence>
<evidence type="ECO:0000313" key="4">
    <source>
        <dbReference type="Proteomes" id="UP000541444"/>
    </source>
</evidence>
<dbReference type="EMBL" id="JACGCM010001667">
    <property type="protein sequence ID" value="KAF6151649.1"/>
    <property type="molecule type" value="Genomic_DNA"/>
</dbReference>
<dbReference type="Pfam" id="PF09331">
    <property type="entry name" value="DUF1985"/>
    <property type="match status" value="1"/>
</dbReference>
<accession>A0A7J7M9T7</accession>
<feature type="region of interest" description="Disordered" evidence="1">
    <location>
        <begin position="370"/>
        <end position="411"/>
    </location>
</feature>
<name>A0A7J7M9T7_9MAGN</name>